<organism evidence="2 3">
    <name type="scientific">Tetrahymena thermophila (strain SB210)</name>
    <dbReference type="NCBI Taxonomy" id="312017"/>
    <lineage>
        <taxon>Eukaryota</taxon>
        <taxon>Sar</taxon>
        <taxon>Alveolata</taxon>
        <taxon>Ciliophora</taxon>
        <taxon>Intramacronucleata</taxon>
        <taxon>Oligohymenophorea</taxon>
        <taxon>Hymenostomatida</taxon>
        <taxon>Tetrahymenina</taxon>
        <taxon>Tetrahymenidae</taxon>
        <taxon>Tetrahymena</taxon>
    </lineage>
</organism>
<reference evidence="3" key="1">
    <citation type="journal article" date="2006" name="PLoS Biol.">
        <title>Macronuclear genome sequence of the ciliate Tetrahymena thermophila, a model eukaryote.</title>
        <authorList>
            <person name="Eisen J.A."/>
            <person name="Coyne R.S."/>
            <person name="Wu M."/>
            <person name="Wu D."/>
            <person name="Thiagarajan M."/>
            <person name="Wortman J.R."/>
            <person name="Badger J.H."/>
            <person name="Ren Q."/>
            <person name="Amedeo P."/>
            <person name="Jones K.M."/>
            <person name="Tallon L.J."/>
            <person name="Delcher A.L."/>
            <person name="Salzberg S.L."/>
            <person name="Silva J.C."/>
            <person name="Haas B.J."/>
            <person name="Majoros W.H."/>
            <person name="Farzad M."/>
            <person name="Carlton J.M."/>
            <person name="Smith R.K. Jr."/>
            <person name="Garg J."/>
            <person name="Pearlman R.E."/>
            <person name="Karrer K.M."/>
            <person name="Sun L."/>
            <person name="Manning G."/>
            <person name="Elde N.C."/>
            <person name="Turkewitz A.P."/>
            <person name="Asai D.J."/>
            <person name="Wilkes D.E."/>
            <person name="Wang Y."/>
            <person name="Cai H."/>
            <person name="Collins K."/>
            <person name="Stewart B.A."/>
            <person name="Lee S.R."/>
            <person name="Wilamowska K."/>
            <person name="Weinberg Z."/>
            <person name="Ruzzo W.L."/>
            <person name="Wloga D."/>
            <person name="Gaertig J."/>
            <person name="Frankel J."/>
            <person name="Tsao C.-C."/>
            <person name="Gorovsky M.A."/>
            <person name="Keeling P.J."/>
            <person name="Waller R.F."/>
            <person name="Patron N.J."/>
            <person name="Cherry J.M."/>
            <person name="Stover N.A."/>
            <person name="Krieger C.J."/>
            <person name="del Toro C."/>
            <person name="Ryder H.F."/>
            <person name="Williamson S.C."/>
            <person name="Barbeau R.A."/>
            <person name="Hamilton E.P."/>
            <person name="Orias E."/>
        </authorList>
    </citation>
    <scope>NUCLEOTIDE SEQUENCE [LARGE SCALE GENOMIC DNA]</scope>
    <source>
        <strain evidence="3">SB210</strain>
    </source>
</reference>
<keyword evidence="3" id="KW-1185">Reference proteome</keyword>
<evidence type="ECO:0000256" key="1">
    <source>
        <dbReference type="SAM" id="Phobius"/>
    </source>
</evidence>
<dbReference type="InParanoid" id="I7LT34"/>
<evidence type="ECO:0000313" key="3">
    <source>
        <dbReference type="Proteomes" id="UP000009168"/>
    </source>
</evidence>
<keyword evidence="1" id="KW-0472">Membrane</keyword>
<dbReference type="RefSeq" id="XP_001031826.2">
    <property type="nucleotide sequence ID" value="XM_001031826.2"/>
</dbReference>
<dbReference type="AlphaFoldDB" id="I7LT34"/>
<name>I7LT34_TETTS</name>
<dbReference type="EMBL" id="GG662432">
    <property type="protein sequence ID" value="EAR84163.2"/>
    <property type="molecule type" value="Genomic_DNA"/>
</dbReference>
<gene>
    <name evidence="2" type="ORF">TTHERM_00723480</name>
</gene>
<dbReference type="KEGG" id="tet:TTHERM_00723480"/>
<keyword evidence="1" id="KW-1133">Transmembrane helix</keyword>
<feature type="transmembrane region" description="Helical" evidence="1">
    <location>
        <begin position="31"/>
        <end position="52"/>
    </location>
</feature>
<protein>
    <submittedName>
        <fullName evidence="2">Transmembrane protein, putative</fullName>
    </submittedName>
</protein>
<keyword evidence="1 2" id="KW-0812">Transmembrane</keyword>
<proteinExistence type="predicted"/>
<dbReference type="GeneID" id="7840377"/>
<dbReference type="Proteomes" id="UP000009168">
    <property type="component" value="Unassembled WGS sequence"/>
</dbReference>
<accession>I7LT34</accession>
<sequence length="754" mass="88044">MSIQALFQKIDIFSQIFSFQFGKTDRKNRTCLGGVLSAVIIILCSIYLGQLLDLYFGNKLLPKIISTTQAIQFTERQSLNFEKSPVLFFLLFNGYPLEQFEAMTGKKYMNIDIYYTQYYMNMTKQYILPQIDCGLVYPNQTFDGYRCIDFNSIDIDKKSLTFSGDFQTSYEIHFSSCSGEINCAPEQETLQYLTQYNSTLFAHLVTHIQKTTSTIQQGFMLQDSSQKDYISNIHRLDTQYTRNNIKSKINFEGYGFLFIYLDQNYNQIVFQFPMITEVLSQCVCVFNIFFVFGYFASAFSRYQIVEKLSGVYLKEYFKGTAAYLIQKQQNQSPNIDLNRSYAEEIIKIQEQINNTDFQTNLHKVCKINFFQRIRLMILRWIGLDKQNQNEEDIQKSIYEKIIDYTLSQMDIFQVYKQLIHLNMAIKLILTKEQYATLKFCGCNLDESLELLNFDDKINKNNVLQQTQLSQIQQLNYSIKQDINLSNTNQTLSKIKLSYATQKSMINNSPQRVNNTIDIDSQLMLFEKSKDFILTKEQGVDKQNQAQKLENLQKGNLKKKSQLIGSTNQQEVNYDKQIGLDDASPQICKESYTAKNPLILSKLNSMKNKKDKEKQYQQQKDKTYSFSSMNNSIIKSNFLDSQQNNKITKAQGDVETELSETCFQNLTNNLNQKPSNLRLNLPFLENEDFEGHQSYISKQINHIEELNKLDKDEKLQKAELYNFLNKFQNNIKSISYIDKNIFNSLIINYKNSNIL</sequence>
<evidence type="ECO:0000313" key="2">
    <source>
        <dbReference type="EMBL" id="EAR84163.2"/>
    </source>
</evidence>